<feature type="signal peptide" evidence="9">
    <location>
        <begin position="1"/>
        <end position="25"/>
    </location>
</feature>
<evidence type="ECO:0000256" key="7">
    <source>
        <dbReference type="SAM" id="MobiDB-lite"/>
    </source>
</evidence>
<dbReference type="SMART" id="SM00665">
    <property type="entry name" value="B561"/>
    <property type="match status" value="1"/>
</dbReference>
<feature type="chain" id="PRO_5004932150" description="Cytochrome b561 domain-containing protein" evidence="9">
    <location>
        <begin position="26"/>
        <end position="243"/>
    </location>
</feature>
<dbReference type="HOGENOM" id="CLU_065428_2_0_1"/>
<feature type="transmembrane region" description="Helical" evidence="8">
    <location>
        <begin position="155"/>
        <end position="176"/>
    </location>
</feature>
<feature type="compositionally biased region" description="Basic and acidic residues" evidence="7">
    <location>
        <begin position="223"/>
        <end position="234"/>
    </location>
</feature>
<feature type="transmembrane region" description="Helical" evidence="8">
    <location>
        <begin position="86"/>
        <end position="108"/>
    </location>
</feature>
<comment type="subcellular location">
    <subcellularLocation>
        <location evidence="1">Membrane</location>
    </subcellularLocation>
</comment>
<feature type="region of interest" description="Disordered" evidence="7">
    <location>
        <begin position="223"/>
        <end position="243"/>
    </location>
</feature>
<evidence type="ECO:0000256" key="1">
    <source>
        <dbReference type="ARBA" id="ARBA00004370"/>
    </source>
</evidence>
<dbReference type="AlphaFoldDB" id="W9WMT8"/>
<evidence type="ECO:0000256" key="5">
    <source>
        <dbReference type="ARBA" id="ARBA00022989"/>
    </source>
</evidence>
<dbReference type="InterPro" id="IPR036259">
    <property type="entry name" value="MFS_trans_sf"/>
</dbReference>
<feature type="transmembrane region" description="Helical" evidence="8">
    <location>
        <begin position="188"/>
        <end position="211"/>
    </location>
</feature>
<keyword evidence="9" id="KW-0732">Signal</keyword>
<keyword evidence="12" id="KW-1185">Reference proteome</keyword>
<evidence type="ECO:0000256" key="3">
    <source>
        <dbReference type="ARBA" id="ARBA00022692"/>
    </source>
</evidence>
<evidence type="ECO:0000256" key="8">
    <source>
        <dbReference type="SAM" id="Phobius"/>
    </source>
</evidence>
<keyword evidence="3 8" id="KW-0812">Transmembrane</keyword>
<dbReference type="eggNOG" id="ENOG502SPC9">
    <property type="taxonomic scope" value="Eukaryota"/>
</dbReference>
<dbReference type="InterPro" id="IPR006593">
    <property type="entry name" value="Cyt_b561/ferric_Rdtase_TM"/>
</dbReference>
<dbReference type="OrthoDB" id="19261at2759"/>
<sequence length="243" mass="26785">MSARICMCLALTIFATIICARDADGDDGDRAESGSDGGDGGSDSHPAYYHKIVIAHAVLASVSWVIFFPLGAVLMRLLAGQKTTRIHAAIQVFATTIYTASVGMGIWMAQITEDLDSYHAIIGLVIFAVIWLQIVAALVHHLALFPKYRRRTTLAVVHIWLGRILITLGMINGGLGLKLSEDAERGEYIAYGVVSGVVWLLYVLLITYYEIRAPRKSLEERGKSREKRVLEHNSENSSRNRSL</sequence>
<reference evidence="11 12" key="1">
    <citation type="submission" date="2013-03" db="EMBL/GenBank/DDBJ databases">
        <title>The Genome Sequence of Cladophialophora psammophila CBS 110553.</title>
        <authorList>
            <consortium name="The Broad Institute Genomics Platform"/>
            <person name="Cuomo C."/>
            <person name="de Hoog S."/>
            <person name="Gorbushina A."/>
            <person name="Walker B."/>
            <person name="Young S.K."/>
            <person name="Zeng Q."/>
            <person name="Gargeya S."/>
            <person name="Fitzgerald M."/>
            <person name="Haas B."/>
            <person name="Abouelleil A."/>
            <person name="Allen A.W."/>
            <person name="Alvarado L."/>
            <person name="Arachchi H.M."/>
            <person name="Berlin A.M."/>
            <person name="Chapman S.B."/>
            <person name="Gainer-Dewar J."/>
            <person name="Goldberg J."/>
            <person name="Griggs A."/>
            <person name="Gujja S."/>
            <person name="Hansen M."/>
            <person name="Howarth C."/>
            <person name="Imamovic A."/>
            <person name="Ireland A."/>
            <person name="Larimer J."/>
            <person name="McCowan C."/>
            <person name="Murphy C."/>
            <person name="Pearson M."/>
            <person name="Poon T.W."/>
            <person name="Priest M."/>
            <person name="Roberts A."/>
            <person name="Saif S."/>
            <person name="Shea T."/>
            <person name="Sisk P."/>
            <person name="Sykes S."/>
            <person name="Wortman J."/>
            <person name="Nusbaum C."/>
            <person name="Birren B."/>
        </authorList>
    </citation>
    <scope>NUCLEOTIDE SEQUENCE [LARGE SCALE GENOMIC DNA]</scope>
    <source>
        <strain evidence="11 12">CBS 110553</strain>
    </source>
</reference>
<dbReference type="EMBL" id="AMGX01000011">
    <property type="protein sequence ID" value="EXJ69482.1"/>
    <property type="molecule type" value="Genomic_DNA"/>
</dbReference>
<dbReference type="Gene3D" id="1.20.120.1770">
    <property type="match status" value="1"/>
</dbReference>
<dbReference type="Proteomes" id="UP000019471">
    <property type="component" value="Unassembled WGS sequence"/>
</dbReference>
<dbReference type="GO" id="GO:0016020">
    <property type="term" value="C:membrane"/>
    <property type="evidence" value="ECO:0007669"/>
    <property type="project" value="UniProtKB-SubCell"/>
</dbReference>
<dbReference type="CDD" id="cd08760">
    <property type="entry name" value="Cyt_b561_FRRS1_like"/>
    <property type="match status" value="1"/>
</dbReference>
<proteinExistence type="predicted"/>
<dbReference type="PANTHER" id="PTHR47797:SF1">
    <property type="entry name" value="CYTOCHROME B561 DOMAIN-CONTAINING PROTEIN-RELATED"/>
    <property type="match status" value="1"/>
</dbReference>
<dbReference type="GeneID" id="19192224"/>
<dbReference type="STRING" id="1182543.W9WMT8"/>
<keyword evidence="5 8" id="KW-1133">Transmembrane helix</keyword>
<protein>
    <recommendedName>
        <fullName evidence="10">Cytochrome b561 domain-containing protein</fullName>
    </recommendedName>
</protein>
<dbReference type="PROSITE" id="PS50939">
    <property type="entry name" value="CYTOCHROME_B561"/>
    <property type="match status" value="1"/>
</dbReference>
<keyword evidence="6 8" id="KW-0472">Membrane</keyword>
<dbReference type="PANTHER" id="PTHR47797">
    <property type="entry name" value="DEHYDROGENASE, PUTATIVE (AFU_ORTHOLOGUE AFUA_8G05805)-RELATED"/>
    <property type="match status" value="1"/>
</dbReference>
<dbReference type="SUPFAM" id="SSF103473">
    <property type="entry name" value="MFS general substrate transporter"/>
    <property type="match status" value="1"/>
</dbReference>
<evidence type="ECO:0000313" key="11">
    <source>
        <dbReference type="EMBL" id="EXJ69482.1"/>
    </source>
</evidence>
<evidence type="ECO:0000256" key="4">
    <source>
        <dbReference type="ARBA" id="ARBA00022982"/>
    </source>
</evidence>
<evidence type="ECO:0000313" key="12">
    <source>
        <dbReference type="Proteomes" id="UP000019471"/>
    </source>
</evidence>
<organism evidence="11 12">
    <name type="scientific">Cladophialophora psammophila CBS 110553</name>
    <dbReference type="NCBI Taxonomy" id="1182543"/>
    <lineage>
        <taxon>Eukaryota</taxon>
        <taxon>Fungi</taxon>
        <taxon>Dikarya</taxon>
        <taxon>Ascomycota</taxon>
        <taxon>Pezizomycotina</taxon>
        <taxon>Eurotiomycetes</taxon>
        <taxon>Chaetothyriomycetidae</taxon>
        <taxon>Chaetothyriales</taxon>
        <taxon>Herpotrichiellaceae</taxon>
        <taxon>Cladophialophora</taxon>
    </lineage>
</organism>
<evidence type="ECO:0000256" key="2">
    <source>
        <dbReference type="ARBA" id="ARBA00022448"/>
    </source>
</evidence>
<name>W9WMT8_9EURO</name>
<dbReference type="RefSeq" id="XP_007746297.1">
    <property type="nucleotide sequence ID" value="XM_007748107.1"/>
</dbReference>
<feature type="transmembrane region" description="Helical" evidence="8">
    <location>
        <begin position="49"/>
        <end position="74"/>
    </location>
</feature>
<keyword evidence="2" id="KW-0813">Transport</keyword>
<dbReference type="Pfam" id="PF03188">
    <property type="entry name" value="Cytochrom_B561"/>
    <property type="match status" value="1"/>
</dbReference>
<evidence type="ECO:0000256" key="9">
    <source>
        <dbReference type="SAM" id="SignalP"/>
    </source>
</evidence>
<keyword evidence="4" id="KW-0249">Electron transport</keyword>
<evidence type="ECO:0000256" key="6">
    <source>
        <dbReference type="ARBA" id="ARBA00023136"/>
    </source>
</evidence>
<evidence type="ECO:0000259" key="10">
    <source>
        <dbReference type="PROSITE" id="PS50939"/>
    </source>
</evidence>
<comment type="caution">
    <text evidence="11">The sequence shown here is derived from an EMBL/GenBank/DDBJ whole genome shotgun (WGS) entry which is preliminary data.</text>
</comment>
<gene>
    <name evidence="11" type="ORF">A1O5_07518</name>
</gene>
<feature type="transmembrane region" description="Helical" evidence="8">
    <location>
        <begin position="120"/>
        <end position="143"/>
    </location>
</feature>
<accession>W9WMT8</accession>
<feature type="domain" description="Cytochrome b561" evidence="10">
    <location>
        <begin position="15"/>
        <end position="214"/>
    </location>
</feature>